<gene>
    <name evidence="9" type="ORF">LITE_LOCUS7933</name>
</gene>
<dbReference type="InterPro" id="IPR013210">
    <property type="entry name" value="LRR_N_plant-typ"/>
</dbReference>
<dbReference type="InterPro" id="IPR029058">
    <property type="entry name" value="AB_hydrolase_fold"/>
</dbReference>
<dbReference type="PANTHER" id="PTHR11802:SF29">
    <property type="entry name" value="SERINE CARBOXYPEPTIDASE-LIKE 19"/>
    <property type="match status" value="1"/>
</dbReference>
<dbReference type="PANTHER" id="PTHR11802">
    <property type="entry name" value="SERINE PROTEASE FAMILY S10 SERINE CARBOXYPEPTIDASE"/>
    <property type="match status" value="1"/>
</dbReference>
<keyword evidence="7" id="KW-0325">Glycoprotein</keyword>
<comment type="similarity">
    <text evidence="2">Belongs to the peptidase S10 family.</text>
</comment>
<reference evidence="9" key="1">
    <citation type="submission" date="2022-08" db="EMBL/GenBank/DDBJ databases">
        <authorList>
            <person name="Gutierrez-Valencia J."/>
        </authorList>
    </citation>
    <scope>NUCLEOTIDE SEQUENCE</scope>
</reference>
<evidence type="ECO:0000256" key="2">
    <source>
        <dbReference type="ARBA" id="ARBA00009431"/>
    </source>
</evidence>
<organism evidence="9 10">
    <name type="scientific">Linum tenue</name>
    <dbReference type="NCBI Taxonomy" id="586396"/>
    <lineage>
        <taxon>Eukaryota</taxon>
        <taxon>Viridiplantae</taxon>
        <taxon>Streptophyta</taxon>
        <taxon>Embryophyta</taxon>
        <taxon>Tracheophyta</taxon>
        <taxon>Spermatophyta</taxon>
        <taxon>Magnoliopsida</taxon>
        <taxon>eudicotyledons</taxon>
        <taxon>Gunneridae</taxon>
        <taxon>Pentapetalae</taxon>
        <taxon>rosids</taxon>
        <taxon>fabids</taxon>
        <taxon>Malpighiales</taxon>
        <taxon>Linaceae</taxon>
        <taxon>Linum</taxon>
    </lineage>
</organism>
<dbReference type="SUPFAM" id="SSF53474">
    <property type="entry name" value="alpha/beta-Hydrolases"/>
    <property type="match status" value="1"/>
</dbReference>
<protein>
    <recommendedName>
        <fullName evidence="8">Leucine-rich repeat-containing N-terminal plant-type domain-containing protein</fullName>
    </recommendedName>
</protein>
<dbReference type="SUPFAM" id="SSF52058">
    <property type="entry name" value="L domain-like"/>
    <property type="match status" value="1"/>
</dbReference>
<keyword evidence="10" id="KW-1185">Reference proteome</keyword>
<dbReference type="AlphaFoldDB" id="A0AAV0I932"/>
<comment type="subcellular location">
    <subcellularLocation>
        <location evidence="1">Membrane</location>
    </subcellularLocation>
</comment>
<keyword evidence="5" id="KW-0677">Repeat</keyword>
<dbReference type="Gene3D" id="3.40.50.1820">
    <property type="entry name" value="alpha/beta hydrolase"/>
    <property type="match status" value="1"/>
</dbReference>
<dbReference type="InterPro" id="IPR032675">
    <property type="entry name" value="LRR_dom_sf"/>
</dbReference>
<evidence type="ECO:0000256" key="6">
    <source>
        <dbReference type="ARBA" id="ARBA00023136"/>
    </source>
</evidence>
<dbReference type="InterPro" id="IPR001563">
    <property type="entry name" value="Peptidase_S10"/>
</dbReference>
<dbReference type="FunFam" id="3.80.10.10:FF:000041">
    <property type="entry name" value="LRR receptor-like serine/threonine-protein kinase ERECTA"/>
    <property type="match status" value="1"/>
</dbReference>
<dbReference type="GO" id="GO:0006508">
    <property type="term" value="P:proteolysis"/>
    <property type="evidence" value="ECO:0007669"/>
    <property type="project" value="InterPro"/>
</dbReference>
<keyword evidence="6" id="KW-0472">Membrane</keyword>
<evidence type="ECO:0000313" key="10">
    <source>
        <dbReference type="Proteomes" id="UP001154282"/>
    </source>
</evidence>
<dbReference type="GO" id="GO:0004185">
    <property type="term" value="F:serine-type carboxypeptidase activity"/>
    <property type="evidence" value="ECO:0007669"/>
    <property type="project" value="InterPro"/>
</dbReference>
<dbReference type="GO" id="GO:0016747">
    <property type="term" value="F:acyltransferase activity, transferring groups other than amino-acyl groups"/>
    <property type="evidence" value="ECO:0007669"/>
    <property type="project" value="TreeGrafter"/>
</dbReference>
<comment type="caution">
    <text evidence="9">The sequence shown here is derived from an EMBL/GenBank/DDBJ whole genome shotgun (WGS) entry which is preliminary data.</text>
</comment>
<dbReference type="PRINTS" id="PR00724">
    <property type="entry name" value="CRBOXYPTASEC"/>
</dbReference>
<dbReference type="Gene3D" id="3.80.10.10">
    <property type="entry name" value="Ribonuclease Inhibitor"/>
    <property type="match status" value="1"/>
</dbReference>
<dbReference type="GO" id="GO:0019748">
    <property type="term" value="P:secondary metabolic process"/>
    <property type="evidence" value="ECO:0007669"/>
    <property type="project" value="TreeGrafter"/>
</dbReference>
<evidence type="ECO:0000256" key="1">
    <source>
        <dbReference type="ARBA" id="ARBA00004370"/>
    </source>
</evidence>
<dbReference type="EMBL" id="CAMGYJ010000003">
    <property type="protein sequence ID" value="CAI0393442.1"/>
    <property type="molecule type" value="Genomic_DNA"/>
</dbReference>
<accession>A0AAV0I932</accession>
<evidence type="ECO:0000256" key="3">
    <source>
        <dbReference type="ARBA" id="ARBA00022614"/>
    </source>
</evidence>
<evidence type="ECO:0000313" key="9">
    <source>
        <dbReference type="EMBL" id="CAI0393442.1"/>
    </source>
</evidence>
<evidence type="ECO:0000256" key="7">
    <source>
        <dbReference type="ARBA" id="ARBA00023180"/>
    </source>
</evidence>
<dbReference type="GO" id="GO:0016020">
    <property type="term" value="C:membrane"/>
    <property type="evidence" value="ECO:0007669"/>
    <property type="project" value="UniProtKB-SubCell"/>
</dbReference>
<dbReference type="Proteomes" id="UP001154282">
    <property type="component" value="Unassembled WGS sequence"/>
</dbReference>
<dbReference type="Pfam" id="PF00450">
    <property type="entry name" value="Peptidase_S10"/>
    <property type="match status" value="1"/>
</dbReference>
<evidence type="ECO:0000256" key="4">
    <source>
        <dbReference type="ARBA" id="ARBA00022729"/>
    </source>
</evidence>
<dbReference type="Pfam" id="PF08263">
    <property type="entry name" value="LRRNT_2"/>
    <property type="match status" value="1"/>
</dbReference>
<name>A0AAV0I932_9ROSI</name>
<sequence>MQEIKKGITHDPDGVFNSCNDSLHFCSWLGVLCDRCESDERVTSLLLPELNLEGTLPPHIGNLSFMNSISHANNRFHGQIPPQLGSFVRLQQLNLSENTIDGAIPVNLSHCSKLKILSLQINRLQGTIHEELGMEKYKWGGKKPSECLESESRWTQKGGGELGIGCRQRRTRETGWLERGREDAHDDCRRKRVVIAERFDVASIIFVDLPVLTGFSYARTEAAALSSDNLQIDQAVEFLRKWLKEHEEFKSNPVYIGGDSYAGIPVPGIALRISDENEQGLEPAINLEGYLVGNGRANATIEDNSRIKFAHGMALISDELYESLRRSCGGEYYNVDPGNSECLKHVRDFKKCTSGLESAQILLPKCTYASPKPPMMVPRRSRSLQELLELEAASLPRLGCPTFAYLLSKYWANDEGVQTALHVRKGTIGTWERCSSRLHYTTDVASSTEFHLQLARKGYRSLIYSGDHDMLVPYVGTLEWIRSLNFRIVEEWRHWLLNNQVAGYTRTYSDPRYYNLMTFATVKGAGHTAPEYKPPECYAMFKRWIAGEPL</sequence>
<feature type="domain" description="Leucine-rich repeat-containing N-terminal plant-type" evidence="8">
    <location>
        <begin position="2"/>
        <end position="34"/>
    </location>
</feature>
<evidence type="ECO:0000256" key="5">
    <source>
        <dbReference type="ARBA" id="ARBA00022737"/>
    </source>
</evidence>
<evidence type="ECO:0000259" key="8">
    <source>
        <dbReference type="Pfam" id="PF08263"/>
    </source>
</evidence>
<keyword evidence="4" id="KW-0732">Signal</keyword>
<proteinExistence type="inferred from homology"/>
<keyword evidence="3" id="KW-0433">Leucine-rich repeat</keyword>